<protein>
    <submittedName>
        <fullName evidence="5">Uncharacterized protein</fullName>
    </submittedName>
</protein>
<dbReference type="GO" id="GO:0005730">
    <property type="term" value="C:nucleolus"/>
    <property type="evidence" value="ECO:0007669"/>
    <property type="project" value="UniProtKB-SubCell"/>
</dbReference>
<dbReference type="Proteomes" id="UP000239156">
    <property type="component" value="Unassembled WGS sequence"/>
</dbReference>
<dbReference type="SUPFAM" id="SSF50405">
    <property type="entry name" value="Actin-crosslinking proteins"/>
    <property type="match status" value="1"/>
</dbReference>
<evidence type="ECO:0000256" key="1">
    <source>
        <dbReference type="ARBA" id="ARBA00004604"/>
    </source>
</evidence>
<keyword evidence="6" id="KW-1185">Reference proteome</keyword>
<comment type="similarity">
    <text evidence="2">Belongs to the FRG1 family.</text>
</comment>
<keyword evidence="3" id="KW-0539">Nucleus</keyword>
<evidence type="ECO:0000256" key="3">
    <source>
        <dbReference type="ARBA" id="ARBA00023242"/>
    </source>
</evidence>
<evidence type="ECO:0000313" key="6">
    <source>
        <dbReference type="Proteomes" id="UP000239156"/>
    </source>
</evidence>
<dbReference type="GO" id="GO:0051015">
    <property type="term" value="F:actin filament binding"/>
    <property type="evidence" value="ECO:0007669"/>
    <property type="project" value="TreeGrafter"/>
</dbReference>
<evidence type="ECO:0000313" key="5">
    <source>
        <dbReference type="EMBL" id="POW02706.1"/>
    </source>
</evidence>
<dbReference type="InterPro" id="IPR010414">
    <property type="entry name" value="FRG1"/>
</dbReference>
<dbReference type="InterPro" id="IPR008999">
    <property type="entry name" value="Actin-crosslinking"/>
</dbReference>
<evidence type="ECO:0000256" key="4">
    <source>
        <dbReference type="SAM" id="MobiDB-lite"/>
    </source>
</evidence>
<proteinExistence type="inferred from homology"/>
<dbReference type="VEuPathDB" id="FungiDB:PSHT_07725"/>
<evidence type="ECO:0000256" key="2">
    <source>
        <dbReference type="ARBA" id="ARBA00010878"/>
    </source>
</evidence>
<dbReference type="CDD" id="cd23339">
    <property type="entry name" value="beta-trefoil_FSCN_fungal_FRG1-like"/>
    <property type="match status" value="1"/>
</dbReference>
<dbReference type="Pfam" id="PF06229">
    <property type="entry name" value="FRG1"/>
    <property type="match status" value="1"/>
</dbReference>
<dbReference type="Gene3D" id="2.80.10.50">
    <property type="match status" value="1"/>
</dbReference>
<dbReference type="VEuPathDB" id="FungiDB:PSTT_11597"/>
<gene>
    <name evidence="5" type="ORF">PSTT_11597</name>
</gene>
<reference evidence="5" key="1">
    <citation type="submission" date="2017-12" db="EMBL/GenBank/DDBJ databases">
        <title>Gene loss provides genomic basis for host adaptation in cereal stripe rust fungi.</title>
        <authorList>
            <person name="Xia C."/>
        </authorList>
    </citation>
    <scope>NUCLEOTIDE SEQUENCE [LARGE SCALE GENOMIC DNA]</scope>
    <source>
        <strain evidence="5">93-210</strain>
    </source>
</reference>
<comment type="subcellular location">
    <subcellularLocation>
        <location evidence="1">Nucleus</location>
        <location evidence="1">Nucleolus</location>
    </subcellularLocation>
</comment>
<name>A0A2S4UZL1_9BASI</name>
<sequence length="307" mass="34644">MTAKLMFKGEKKTKKRKKHAKETKHEEAAKEEEEQEGWLNPPNQSHIQGPIYMISISPKPTAIGIQPSLMNPISKVLAIPLSTDALESLEPDDVNHVLVCTRVIDNHHKVTLRTANNRYLAADQLGAVSAQPEARGPQEEWIFEPIYDQPDSTIDEDRLKEDGLYALKSNLYSKYLSVDELANGKLEIRCDSDQPTHHLLIRMQAIELTKAKTRLTDERAKKGLTSHDNQSGLTILKPGQSLHDLESNNVRQFQTRGAGRLQLPTQSKSALKKAQKEGRLAEELLDRRSKIKSDRYAKVSLIPFFSL</sequence>
<dbReference type="GO" id="GO:0071013">
    <property type="term" value="C:catalytic step 2 spliceosome"/>
    <property type="evidence" value="ECO:0007669"/>
    <property type="project" value="TreeGrafter"/>
</dbReference>
<dbReference type="PANTHER" id="PTHR12928:SF0">
    <property type="entry name" value="FSHD REGION GENE 1"/>
    <property type="match status" value="1"/>
</dbReference>
<accession>A0A2S4UZL1</accession>
<feature type="region of interest" description="Disordered" evidence="4">
    <location>
        <begin position="1"/>
        <end position="44"/>
    </location>
</feature>
<comment type="caution">
    <text evidence="5">The sequence shown here is derived from an EMBL/GenBank/DDBJ whole genome shotgun (WGS) entry which is preliminary data.</text>
</comment>
<organism evidence="5 6">
    <name type="scientific">Puccinia striiformis</name>
    <dbReference type="NCBI Taxonomy" id="27350"/>
    <lineage>
        <taxon>Eukaryota</taxon>
        <taxon>Fungi</taxon>
        <taxon>Dikarya</taxon>
        <taxon>Basidiomycota</taxon>
        <taxon>Pucciniomycotina</taxon>
        <taxon>Pucciniomycetes</taxon>
        <taxon>Pucciniales</taxon>
        <taxon>Pucciniaceae</taxon>
        <taxon>Puccinia</taxon>
    </lineage>
</organism>
<feature type="compositionally biased region" description="Basic residues" evidence="4">
    <location>
        <begin position="11"/>
        <end position="22"/>
    </location>
</feature>
<dbReference type="EMBL" id="PKSL01000137">
    <property type="protein sequence ID" value="POW02706.1"/>
    <property type="molecule type" value="Genomic_DNA"/>
</dbReference>
<dbReference type="AlphaFoldDB" id="A0A2S4UZL1"/>
<dbReference type="PANTHER" id="PTHR12928">
    <property type="entry name" value="FRG1 PROTEIN"/>
    <property type="match status" value="1"/>
</dbReference>